<evidence type="ECO:0000256" key="1">
    <source>
        <dbReference type="SAM" id="SignalP"/>
    </source>
</evidence>
<dbReference type="AlphaFoldDB" id="A0A1D3CV56"/>
<gene>
    <name evidence="2" type="ORF">cyc_07592</name>
</gene>
<comment type="caution">
    <text evidence="2">The sequence shown here is derived from an EMBL/GenBank/DDBJ whole genome shotgun (WGS) entry which is preliminary data.</text>
</comment>
<evidence type="ECO:0000313" key="2">
    <source>
        <dbReference type="EMBL" id="OEH75076.1"/>
    </source>
</evidence>
<dbReference type="VEuPathDB" id="ToxoDB:LOC34623529"/>
<evidence type="ECO:0000313" key="3">
    <source>
        <dbReference type="Proteomes" id="UP000095192"/>
    </source>
</evidence>
<feature type="signal peptide" evidence="1">
    <location>
        <begin position="1"/>
        <end position="25"/>
    </location>
</feature>
<accession>A0A1D3CV56</accession>
<sequence length="362" mass="38295">MCLPWSSLAVAAAVATCSIFSGGLTFQIQAGNGRAPAGASSLHSQISKPPFPSASGSLMSMSTFQPTPYRSSQTGLLSAVAAPLEGGSASCGDSRTATDATVLAMAAFLRCHKPLLNDRGSELPDGNLCMLLRGCDAHQRMISPLELKTNAEALPGAAAAGLMAAKGSAAAEALCEQLKEKIRAPGAPEGAPHGVCAVELLKLEVEKVHRLLQYATAAGLKKNFLSRDALVVMRELYEASIKAFSELGLDSDLIVKVLQGLKEFYKAEMDKASFQDFFLPAFEEVIAKFDETKQLVRHAEKIPFESLPFEPTPDPRTLTPLVVDIMSFKDKLRALSDVQLTSNNGKGSSDGGSVCEALSCES</sequence>
<dbReference type="Proteomes" id="UP000095192">
    <property type="component" value="Unassembled WGS sequence"/>
</dbReference>
<dbReference type="EMBL" id="JROU02001837">
    <property type="protein sequence ID" value="OEH75076.1"/>
    <property type="molecule type" value="Genomic_DNA"/>
</dbReference>
<protein>
    <submittedName>
        <fullName evidence="2">Uncharacterized protein</fullName>
    </submittedName>
</protein>
<dbReference type="InParanoid" id="A0A1D3CV56"/>
<feature type="chain" id="PRO_5008913937" evidence="1">
    <location>
        <begin position="26"/>
        <end position="362"/>
    </location>
</feature>
<reference evidence="2 3" key="1">
    <citation type="journal article" date="2016" name="BMC Genomics">
        <title>Comparative genomics reveals Cyclospora cayetanensis possesses coccidia-like metabolism and invasion components but unique surface antigens.</title>
        <authorList>
            <person name="Liu S."/>
            <person name="Wang L."/>
            <person name="Zheng H."/>
            <person name="Xu Z."/>
            <person name="Roellig D.M."/>
            <person name="Li N."/>
            <person name="Frace M.A."/>
            <person name="Tang K."/>
            <person name="Arrowood M.J."/>
            <person name="Moss D.M."/>
            <person name="Zhang L."/>
            <person name="Feng Y."/>
            <person name="Xiao L."/>
        </authorList>
    </citation>
    <scope>NUCLEOTIDE SEQUENCE [LARGE SCALE GENOMIC DNA]</scope>
    <source>
        <strain evidence="2 3">CHN_HEN01</strain>
    </source>
</reference>
<proteinExistence type="predicted"/>
<dbReference type="VEuPathDB" id="ToxoDB:cyc_07592"/>
<name>A0A1D3CV56_9EIME</name>
<keyword evidence="3" id="KW-1185">Reference proteome</keyword>
<organism evidence="2 3">
    <name type="scientific">Cyclospora cayetanensis</name>
    <dbReference type="NCBI Taxonomy" id="88456"/>
    <lineage>
        <taxon>Eukaryota</taxon>
        <taxon>Sar</taxon>
        <taxon>Alveolata</taxon>
        <taxon>Apicomplexa</taxon>
        <taxon>Conoidasida</taxon>
        <taxon>Coccidia</taxon>
        <taxon>Eucoccidiorida</taxon>
        <taxon>Eimeriorina</taxon>
        <taxon>Eimeriidae</taxon>
        <taxon>Cyclospora</taxon>
    </lineage>
</organism>
<keyword evidence="1" id="KW-0732">Signal</keyword>